<feature type="domain" description="Enhancer of polycomb-like N-terminal" evidence="9">
    <location>
        <begin position="15"/>
        <end position="232"/>
    </location>
</feature>
<dbReference type="InParanoid" id="A0A165NLT3"/>
<evidence type="ECO:0000313" key="11">
    <source>
        <dbReference type="Proteomes" id="UP000077266"/>
    </source>
</evidence>
<keyword evidence="5 7" id="KW-0539">Nucleus</keyword>
<dbReference type="PANTHER" id="PTHR14898">
    <property type="entry name" value="ENHANCER OF POLYCOMB"/>
    <property type="match status" value="1"/>
</dbReference>
<feature type="compositionally biased region" description="Pro residues" evidence="8">
    <location>
        <begin position="660"/>
        <end position="674"/>
    </location>
</feature>
<evidence type="ECO:0000256" key="8">
    <source>
        <dbReference type="SAM" id="MobiDB-lite"/>
    </source>
</evidence>
<evidence type="ECO:0000256" key="7">
    <source>
        <dbReference type="RuleBase" id="RU361124"/>
    </source>
</evidence>
<feature type="region of interest" description="Disordered" evidence="8">
    <location>
        <begin position="76"/>
        <end position="111"/>
    </location>
</feature>
<evidence type="ECO:0000256" key="6">
    <source>
        <dbReference type="ARBA" id="ARBA00025513"/>
    </source>
</evidence>
<feature type="region of interest" description="Disordered" evidence="8">
    <location>
        <begin position="412"/>
        <end position="464"/>
    </location>
</feature>
<reference evidence="10 11" key="1">
    <citation type="journal article" date="2016" name="Mol. Biol. Evol.">
        <title>Comparative Genomics of Early-Diverging Mushroom-Forming Fungi Provides Insights into the Origins of Lignocellulose Decay Capabilities.</title>
        <authorList>
            <person name="Nagy L.G."/>
            <person name="Riley R."/>
            <person name="Tritt A."/>
            <person name="Adam C."/>
            <person name="Daum C."/>
            <person name="Floudas D."/>
            <person name="Sun H."/>
            <person name="Yadav J.S."/>
            <person name="Pangilinan J."/>
            <person name="Larsson K.H."/>
            <person name="Matsuura K."/>
            <person name="Barry K."/>
            <person name="Labutti K."/>
            <person name="Kuo R."/>
            <person name="Ohm R.A."/>
            <person name="Bhattacharya S.S."/>
            <person name="Shirouzu T."/>
            <person name="Yoshinaga Y."/>
            <person name="Martin F.M."/>
            <person name="Grigoriev I.V."/>
            <person name="Hibbett D.S."/>
        </authorList>
    </citation>
    <scope>NUCLEOTIDE SEQUENCE [LARGE SCALE GENOMIC DNA]</scope>
    <source>
        <strain evidence="10 11">HHB12029</strain>
    </source>
</reference>
<dbReference type="GO" id="GO:0005634">
    <property type="term" value="C:nucleus"/>
    <property type="evidence" value="ECO:0007669"/>
    <property type="project" value="UniProtKB-SubCell"/>
</dbReference>
<accession>A0A165NLT3</accession>
<feature type="region of interest" description="Disordered" evidence="8">
    <location>
        <begin position="1085"/>
        <end position="1127"/>
    </location>
</feature>
<dbReference type="Proteomes" id="UP000077266">
    <property type="component" value="Unassembled WGS sequence"/>
</dbReference>
<feature type="compositionally biased region" description="Basic residues" evidence="8">
    <location>
        <begin position="80"/>
        <end position="89"/>
    </location>
</feature>
<feature type="compositionally biased region" description="Pro residues" evidence="8">
    <location>
        <begin position="640"/>
        <end position="649"/>
    </location>
</feature>
<evidence type="ECO:0000256" key="4">
    <source>
        <dbReference type="ARBA" id="ARBA00023163"/>
    </source>
</evidence>
<evidence type="ECO:0000256" key="1">
    <source>
        <dbReference type="ARBA" id="ARBA00004123"/>
    </source>
</evidence>
<evidence type="ECO:0000256" key="5">
    <source>
        <dbReference type="ARBA" id="ARBA00023242"/>
    </source>
</evidence>
<name>A0A165NLT3_EXIGL</name>
<organism evidence="10 11">
    <name type="scientific">Exidia glandulosa HHB12029</name>
    <dbReference type="NCBI Taxonomy" id="1314781"/>
    <lineage>
        <taxon>Eukaryota</taxon>
        <taxon>Fungi</taxon>
        <taxon>Dikarya</taxon>
        <taxon>Basidiomycota</taxon>
        <taxon>Agaricomycotina</taxon>
        <taxon>Agaricomycetes</taxon>
        <taxon>Auriculariales</taxon>
        <taxon>Exidiaceae</taxon>
        <taxon>Exidia</taxon>
    </lineage>
</organism>
<feature type="region of interest" description="Disordered" evidence="8">
    <location>
        <begin position="637"/>
        <end position="697"/>
    </location>
</feature>
<dbReference type="InterPro" id="IPR024943">
    <property type="entry name" value="Enhancer_polycomb"/>
</dbReference>
<feature type="compositionally biased region" description="Low complexity" evidence="8">
    <location>
        <begin position="945"/>
        <end position="987"/>
    </location>
</feature>
<protein>
    <recommendedName>
        <fullName evidence="7">Enhancer of polycomb-like protein</fullName>
    </recommendedName>
</protein>
<evidence type="ECO:0000256" key="3">
    <source>
        <dbReference type="ARBA" id="ARBA00023015"/>
    </source>
</evidence>
<dbReference type="Pfam" id="PF10513">
    <property type="entry name" value="EPL1"/>
    <property type="match status" value="1"/>
</dbReference>
<dbReference type="OrthoDB" id="435275at2759"/>
<dbReference type="STRING" id="1314781.A0A165NLT3"/>
<feature type="compositionally biased region" description="Low complexity" evidence="8">
    <location>
        <begin position="1085"/>
        <end position="1095"/>
    </location>
</feature>
<sequence>MVSHREKAAAPRSRPNRITHKTRLRVLVGGEYDVEPLLLDDDDEKTRGLSTAGVDAEDANEHHLQAVLSAAAVRQQAIHATRHTTRSRHGQQQAEPEPEAGPSASIPIPDATGIAHGAEKLYPSGVWKDPDWSRGGIKFSDTVEESIRDGLTGENASYYMDERDKSWLDRHNALVENAGPQSSASSSATVVVTPRRSALKGKGKEREIDPCPAPLPVISEDEFELVMGLFERHCTRVHPHLDLDFKESHLPHFHEFERVVEKLNAHDFASHVAPTWLPPHAKLVRIARSIYPHWCERRIQRQGLPIFPPLLMDETQENENDSFLCFRRREVKQARKTRKQDQHTIDRMLRLQGDLSQCLTLAKDVVTRALDTRSQYADIRRVWDARLAIVDLKRKFPALEIPAEDEPLLYERERKRPRISAPELPATIAPEKVSTTRSHKRQPQPRSSETPALEREEPSPRLPDIVNTVNHYAEKRDAVAREVEALVLKRKAEDAGMEDVLDVALPPPVVPKPLAHFRPMAGRGGAMRTRVGRGGRMLLDRHPPRMRQSAAEDSKLTERWKFDEDTPLPVDVEDEQRHIVVDDYHPDLIRHRAALPQEQDIFAFTLEPWVQSRPKQEAAPPSIIASDNQIRLSFRREQPAPRPSPPVVVAPPTLQNPAIRPSPSPTTTVPPPLVPSSSASPHVEVARTPTPAPVTTPIRPPSVAAVLPTMAAPVPIARAPTPAPPQQQVLPSGQLGQPVLRTGVNPMQLRGTPMGTPKPYTPSLPVMNGHHPQNVNGMVMANGAPAGMLAAPNGVMAPHLFPPQRPMSRAATAPNGFPNGAMQMGGGMMTPTGDASGSGLSRVPSPVRPKTAMNGHMGNGMQFTAANMMQMPNGAIVPSQQGMQNGTYAMQMQMQPNPNGMQQMNNAAMFAAGFSTQMVPGLQQYGLDAQQMQQLKSAFAHKTMHQQQQQQQQQHAHAAAAAAAAQQHHQQNTQQQQHQQQQPQQQQQRFVFAPGMNGNMNMMGGGSMNMTVPMNRTAAQQQNAHYNAFIYQQQQQQLAAMNGSPVMTGMPIVPGMNGMMMNGGGGDMQMQQMAPVMMVPQGQQQQRVVVGPNGQLVYAPPPPQSQVPGGSPSKSQGANGAPPVSAH</sequence>
<feature type="compositionally biased region" description="Low complexity" evidence="8">
    <location>
        <begin position="675"/>
        <end position="689"/>
    </location>
</feature>
<dbReference type="FunCoup" id="A0A165NLT3">
    <property type="interactions" value="390"/>
</dbReference>
<dbReference type="InterPro" id="IPR019542">
    <property type="entry name" value="Enhancer_polycomb-like_N"/>
</dbReference>
<feature type="compositionally biased region" description="Low complexity" evidence="8">
    <location>
        <begin position="1106"/>
        <end position="1117"/>
    </location>
</feature>
<dbReference type="EMBL" id="KV425897">
    <property type="protein sequence ID" value="KZW00923.1"/>
    <property type="molecule type" value="Genomic_DNA"/>
</dbReference>
<dbReference type="GO" id="GO:0006357">
    <property type="term" value="P:regulation of transcription by RNA polymerase II"/>
    <property type="evidence" value="ECO:0007669"/>
    <property type="project" value="InterPro"/>
</dbReference>
<feature type="region of interest" description="Disordered" evidence="8">
    <location>
        <begin position="178"/>
        <end position="213"/>
    </location>
</feature>
<proteinExistence type="inferred from homology"/>
<dbReference type="GO" id="GO:0035267">
    <property type="term" value="C:NuA4 histone acetyltransferase complex"/>
    <property type="evidence" value="ECO:0007669"/>
    <property type="project" value="InterPro"/>
</dbReference>
<comment type="similarity">
    <text evidence="2 7">Belongs to the enhancer of polycomb family.</text>
</comment>
<comment type="function">
    <text evidence="6">Component of the NuA4 histone acetyltransferase complex which is involved in transcriptional activation of selected genes principally by acetylation of nucleosomal histone H4 and H2A. The NuA4 complex is also involved in DNA repair. Involved in gene silencing by neighboring heterochromatin, blockage of the silencing spreading along the chromosome, and required for cell cycle progression through G2/M.</text>
</comment>
<evidence type="ECO:0000259" key="9">
    <source>
        <dbReference type="Pfam" id="PF10513"/>
    </source>
</evidence>
<dbReference type="AlphaFoldDB" id="A0A165NLT3"/>
<evidence type="ECO:0000256" key="2">
    <source>
        <dbReference type="ARBA" id="ARBA00008035"/>
    </source>
</evidence>
<keyword evidence="11" id="KW-1185">Reference proteome</keyword>
<feature type="compositionally biased region" description="Low complexity" evidence="8">
    <location>
        <begin position="182"/>
        <end position="193"/>
    </location>
</feature>
<feature type="region of interest" description="Disordered" evidence="8">
    <location>
        <begin position="939"/>
        <end position="987"/>
    </location>
</feature>
<keyword evidence="4 7" id="KW-0804">Transcription</keyword>
<gene>
    <name evidence="10" type="ORF">EXIGLDRAFT_719997</name>
</gene>
<keyword evidence="3 7" id="KW-0805">Transcription regulation</keyword>
<evidence type="ECO:0000313" key="10">
    <source>
        <dbReference type="EMBL" id="KZW00923.1"/>
    </source>
</evidence>
<comment type="subcellular location">
    <subcellularLocation>
        <location evidence="1 7">Nucleus</location>
    </subcellularLocation>
</comment>